<reference evidence="1 2" key="1">
    <citation type="submission" date="2024-06" db="EMBL/GenBank/DDBJ databases">
        <title>The Natural Products Discovery Center: Release of the First 8490 Sequenced Strains for Exploring Actinobacteria Biosynthetic Diversity.</title>
        <authorList>
            <person name="Kalkreuter E."/>
            <person name="Kautsar S.A."/>
            <person name="Yang D."/>
            <person name="Bader C.D."/>
            <person name="Teijaro C.N."/>
            <person name="Fluegel L."/>
            <person name="Davis C.M."/>
            <person name="Simpson J.R."/>
            <person name="Lauterbach L."/>
            <person name="Steele A.D."/>
            <person name="Gui C."/>
            <person name="Meng S."/>
            <person name="Li G."/>
            <person name="Viehrig K."/>
            <person name="Ye F."/>
            <person name="Su P."/>
            <person name="Kiefer A.F."/>
            <person name="Nichols A."/>
            <person name="Cepeda A.J."/>
            <person name="Yan W."/>
            <person name="Fan B."/>
            <person name="Jiang Y."/>
            <person name="Adhikari A."/>
            <person name="Zheng C.-J."/>
            <person name="Schuster L."/>
            <person name="Cowan T.M."/>
            <person name="Smanski M.J."/>
            <person name="Chevrette M.G."/>
            <person name="De Carvalho L.P.S."/>
            <person name="Shen B."/>
        </authorList>
    </citation>
    <scope>NUCLEOTIDE SEQUENCE [LARGE SCALE GENOMIC DNA]</scope>
    <source>
        <strain evidence="1 2">NPDC049574</strain>
    </source>
</reference>
<gene>
    <name evidence="1" type="ORF">AB0K40_45380</name>
</gene>
<evidence type="ECO:0000313" key="1">
    <source>
        <dbReference type="EMBL" id="MEV4292786.1"/>
    </source>
</evidence>
<sequence>MTAVLAVGSRAGPGTGHSVVAGMRRTADRNAPAVTALQRLAADEDLTLPASELDVQSIADEIVPIVDLPAGGRPLRSHLDPGKKGSEVVPIVADRIRTEFYRRVGIEDLLSSTASI</sequence>
<accession>A0ABV3HJR0</accession>
<proteinExistence type="predicted"/>
<evidence type="ECO:0000313" key="2">
    <source>
        <dbReference type="Proteomes" id="UP001552427"/>
    </source>
</evidence>
<protein>
    <submittedName>
        <fullName evidence="1">Uncharacterized protein</fullName>
    </submittedName>
</protein>
<dbReference type="RefSeq" id="WP_364463423.1">
    <property type="nucleotide sequence ID" value="NZ_JBFARM010000020.1"/>
</dbReference>
<comment type="caution">
    <text evidence="1">The sequence shown here is derived from an EMBL/GenBank/DDBJ whole genome shotgun (WGS) entry which is preliminary data.</text>
</comment>
<organism evidence="1 2">
    <name type="scientific">Nonomuraea bangladeshensis</name>
    <dbReference type="NCBI Taxonomy" id="404385"/>
    <lineage>
        <taxon>Bacteria</taxon>
        <taxon>Bacillati</taxon>
        <taxon>Actinomycetota</taxon>
        <taxon>Actinomycetes</taxon>
        <taxon>Streptosporangiales</taxon>
        <taxon>Streptosporangiaceae</taxon>
        <taxon>Nonomuraea</taxon>
    </lineage>
</organism>
<dbReference type="EMBL" id="JBFARM010000020">
    <property type="protein sequence ID" value="MEV4292786.1"/>
    <property type="molecule type" value="Genomic_DNA"/>
</dbReference>
<name>A0ABV3HJR0_9ACTN</name>
<dbReference type="Proteomes" id="UP001552427">
    <property type="component" value="Unassembled WGS sequence"/>
</dbReference>
<keyword evidence="2" id="KW-1185">Reference proteome</keyword>